<protein>
    <submittedName>
        <fullName evidence="1">Uncharacterized protein</fullName>
    </submittedName>
</protein>
<gene>
    <name evidence="1" type="ORF">SAMN04489832_1458</name>
</gene>
<sequence>MHAWDYDPDLLMSEVQIAHMISTGDAPIYRFSFESGPPSTRTAEQARWELAARLEDERILTVDNAELQRLWDHHGRSTTRPRGDPADLRSRYGRDPYYRLSRDELFETAMRLPSARNVAIRVYEWEHARPQRFIREMQHWVRTLRKKLDEDFWSSRLSMLTEACEPGNLQLLSPRDHALTDLYAGRMMGGNSRLDRWGNRVVPTVAEEAAYDHAARAQDFIVPSGATMEPFPLTDIARVTEPVIAFDQRTLAELMAALHDDEWQAALASTPEAAAAWNRLTQRLNSQVDGYGMPTALHLPQL</sequence>
<keyword evidence="2" id="KW-1185">Reference proteome</keyword>
<proteinExistence type="predicted"/>
<dbReference type="Proteomes" id="UP000185124">
    <property type="component" value="Unassembled WGS sequence"/>
</dbReference>
<evidence type="ECO:0000313" key="1">
    <source>
        <dbReference type="EMBL" id="SIM69475.1"/>
    </source>
</evidence>
<reference evidence="2" key="1">
    <citation type="submission" date="2016-12" db="EMBL/GenBank/DDBJ databases">
        <authorList>
            <person name="Varghese N."/>
            <person name="Submissions S."/>
        </authorList>
    </citation>
    <scope>NUCLEOTIDE SEQUENCE [LARGE SCALE GENOMIC DNA]</scope>
    <source>
        <strain evidence="2">DSM 45599</strain>
    </source>
</reference>
<accession>A0A1N5VBA3</accession>
<organism evidence="1 2">
    <name type="scientific">Micromonospora cremea</name>
    <dbReference type="NCBI Taxonomy" id="709881"/>
    <lineage>
        <taxon>Bacteria</taxon>
        <taxon>Bacillati</taxon>
        <taxon>Actinomycetota</taxon>
        <taxon>Actinomycetes</taxon>
        <taxon>Micromonosporales</taxon>
        <taxon>Micromonosporaceae</taxon>
        <taxon>Micromonospora</taxon>
    </lineage>
</organism>
<dbReference type="EMBL" id="FSQT01000001">
    <property type="protein sequence ID" value="SIM69475.1"/>
    <property type="molecule type" value="Genomic_DNA"/>
</dbReference>
<evidence type="ECO:0000313" key="2">
    <source>
        <dbReference type="Proteomes" id="UP000185124"/>
    </source>
</evidence>
<dbReference type="OrthoDB" id="5175975at2"/>
<dbReference type="RefSeq" id="WP_074309823.1">
    <property type="nucleotide sequence ID" value="NZ_FSQT01000001.1"/>
</dbReference>
<name>A0A1N5VBA3_9ACTN</name>
<dbReference type="AlphaFoldDB" id="A0A1N5VBA3"/>